<dbReference type="Gene3D" id="2.60.40.1120">
    <property type="entry name" value="Carboxypeptidase-like, regulatory domain"/>
    <property type="match status" value="2"/>
</dbReference>
<dbReference type="InterPro" id="IPR008969">
    <property type="entry name" value="CarboxyPept-like_regulatory"/>
</dbReference>
<dbReference type="Pfam" id="PF01345">
    <property type="entry name" value="DUF11"/>
    <property type="match status" value="1"/>
</dbReference>
<name>A0A150J424_9EURY</name>
<feature type="domain" description="DUF11" evidence="4">
    <location>
        <begin position="684"/>
        <end position="766"/>
    </location>
</feature>
<feature type="region of interest" description="Disordered" evidence="2">
    <location>
        <begin position="1315"/>
        <end position="1344"/>
    </location>
</feature>
<dbReference type="NCBIfam" id="TIGR01451">
    <property type="entry name" value="B_ant_repeat"/>
    <property type="match status" value="1"/>
</dbReference>
<dbReference type="InterPro" id="IPR013783">
    <property type="entry name" value="Ig-like_fold"/>
</dbReference>
<feature type="transmembrane region" description="Helical" evidence="3">
    <location>
        <begin position="1163"/>
        <end position="1184"/>
    </location>
</feature>
<dbReference type="InterPro" id="IPR001434">
    <property type="entry name" value="OmcB-like_DUF11"/>
</dbReference>
<keyword evidence="3" id="KW-0812">Transmembrane</keyword>
<keyword evidence="3" id="KW-0472">Membrane</keyword>
<dbReference type="SUPFAM" id="SSF49464">
    <property type="entry name" value="Carboxypeptidase regulatory domain-like"/>
    <property type="match status" value="2"/>
</dbReference>
<accession>A0A150J424</accession>
<dbReference type="Pfam" id="PF05753">
    <property type="entry name" value="TRAP_beta"/>
    <property type="match status" value="2"/>
</dbReference>
<keyword evidence="1" id="KW-0175">Coiled coil</keyword>
<dbReference type="Gene3D" id="2.60.40.10">
    <property type="entry name" value="Immunoglobulins"/>
    <property type="match status" value="1"/>
</dbReference>
<keyword evidence="3" id="KW-1133">Transmembrane helix</keyword>
<feature type="region of interest" description="Disordered" evidence="2">
    <location>
        <begin position="1530"/>
        <end position="1648"/>
    </location>
</feature>
<proteinExistence type="predicted"/>
<evidence type="ECO:0000313" key="5">
    <source>
        <dbReference type="EMBL" id="KYC51976.1"/>
    </source>
</evidence>
<dbReference type="PANTHER" id="PTHR35902">
    <property type="entry name" value="S-LAYER DOMAIN-LIKE PROTEIN-RELATED"/>
    <property type="match status" value="1"/>
</dbReference>
<evidence type="ECO:0000256" key="3">
    <source>
        <dbReference type="SAM" id="Phobius"/>
    </source>
</evidence>
<feature type="region of interest" description="Disordered" evidence="2">
    <location>
        <begin position="1267"/>
        <end position="1286"/>
    </location>
</feature>
<evidence type="ECO:0000259" key="4">
    <source>
        <dbReference type="Pfam" id="PF01345"/>
    </source>
</evidence>
<reference evidence="5 6" key="1">
    <citation type="journal article" date="2016" name="ISME J.">
        <title>Chasing the elusive Euryarchaeota class WSA2: genomes reveal a uniquely fastidious methyl-reducing methanogen.</title>
        <authorList>
            <person name="Nobu M.K."/>
            <person name="Narihiro T."/>
            <person name="Kuroda K."/>
            <person name="Mei R."/>
            <person name="Liu W.T."/>
        </authorList>
    </citation>
    <scope>NUCLEOTIDE SEQUENCE [LARGE SCALE GENOMIC DNA]</scope>
    <source>
        <strain evidence="5">U1lsi0528_Bin089</strain>
    </source>
</reference>
<evidence type="ECO:0000256" key="1">
    <source>
        <dbReference type="SAM" id="Coils"/>
    </source>
</evidence>
<feature type="compositionally biased region" description="Basic and acidic residues" evidence="2">
    <location>
        <begin position="1332"/>
        <end position="1343"/>
    </location>
</feature>
<comment type="caution">
    <text evidence="5">The sequence shown here is derived from an EMBL/GenBank/DDBJ whole genome shotgun (WGS) entry which is preliminary data.</text>
</comment>
<dbReference type="Proteomes" id="UP000075578">
    <property type="component" value="Unassembled WGS sequence"/>
</dbReference>
<feature type="coiled-coil region" evidence="1">
    <location>
        <begin position="1444"/>
        <end position="1513"/>
    </location>
</feature>
<organism evidence="5 6">
    <name type="scientific">Candidatus Methanofastidiosum methylothiophilum</name>
    <dbReference type="NCBI Taxonomy" id="1705564"/>
    <lineage>
        <taxon>Archaea</taxon>
        <taxon>Methanobacteriati</taxon>
        <taxon>Methanobacteriota</taxon>
        <taxon>Stenosarchaea group</taxon>
        <taxon>Candidatus Methanofastidiosia</taxon>
        <taxon>Candidatus Methanofastidiosales</taxon>
        <taxon>Candidatus Methanofastidiosaceae</taxon>
        <taxon>Candidatus Methanofastidiosum</taxon>
    </lineage>
</organism>
<evidence type="ECO:0000256" key="2">
    <source>
        <dbReference type="SAM" id="MobiDB-lite"/>
    </source>
</evidence>
<feature type="compositionally biased region" description="Polar residues" evidence="2">
    <location>
        <begin position="1275"/>
        <end position="1284"/>
    </location>
</feature>
<dbReference type="EMBL" id="LNGD01000046">
    <property type="protein sequence ID" value="KYC51976.1"/>
    <property type="molecule type" value="Genomic_DNA"/>
</dbReference>
<evidence type="ECO:0000313" key="6">
    <source>
        <dbReference type="Proteomes" id="UP000075578"/>
    </source>
</evidence>
<feature type="compositionally biased region" description="Basic and acidic residues" evidence="2">
    <location>
        <begin position="1609"/>
        <end position="1624"/>
    </location>
</feature>
<sequence length="1648" mass="186387">MKKSSYLYLLNIILLSIFITSVVANPVLAQGAISGRVKDTNATPVGIAGATVDAYKANDNNACPPIKGAAITDVNGTYYIYPLEHGKYRIRAYAPGYKSDYPLSREANTCMSMCIPDFNFTLTDTNGSAVGHVYEPDGLTPIEGATVTAYYPGTENILATSITSKDGNYTLSNVEGVYDLEASGVGWLPKKVRVSVPPLPLTLTQDFVLLPGPYYDPDAVFQGWIEIGDLTVVDDYTILLKDLQRRHPVMPPERGILEVYRKGTMVIQQVVLPGDTLYVDDIIKIKINEINDHENANYFGRYKLNITVTKRKEPEISINETTLYRGEIEDVNRTFLRGSREGIKTVLLGDIDINASSGSLEFDGNTYDFNVALVNGNIQYVYNFREANGSFVQPGQLYEGDKVIIGKDNTCKNIRELVVYELGGKTVIWTPVIHPIMRPEDFEFDSDNEIEKPQSDATFWYVTEIQNTGDIPARNVKIHVTAKDFTFLTGNKCYCGSDNEACLEIKYMEPDETRLIVFKYKAPHTDYLKVSPIQIDISYQMGYFNEKNEEVVQDYSTSDKTLVTILPKQPEFQITRNIVKQNLFVGETTDVEVRIKNVGDITATKIKLVDYIPDGFELIDGTATLNIDKMAKNETKTLIYKVKALEIGKFEFKTQLLFEDEAGKKYKTTSDIEPVTVYKEFPRLEILKKLDRVTISRGDSVIVVLVVRNTGNKIARNIKVLDIVPEGFRLIDTPKLKKIEYTIDELKPEQEKMFKYIITASYPGEYKIGDTKLLYYDLEGNSFEHIASGTSVRVNGQPKITTSNIQYFNEEYNFGDYKYVDIVLTVTNSGDGIAKKISYINTISGDIELVDGELGGFIDTLKEGDSRTTKFTVRTLQENKDKIFTIRTLSEFEDIAGIKSKSETSTNVTVGGRSPNINLIREESDYESDIIRVGHIIPVITIITNTGDGDAKNVRIEDKVPSNLQVTTGINYWGGQLKPGERVTLRYTLVPSQGGEYQVGQTLSTYEDEWGVKGTKTLSPTLVTVWGPSVSRTISANEIEEGETLKITYTIKNWGKDDIYDVKLVENLPPEFEIISGEKEILIGEIKGGSEVAKVIQVKAKKSGAYILEDSKFYWNNVFGESKSFDVERTTVSIKAKQVPQTTIPNVPQAVTETIEEIKSSPYLPYILIVIIVLLLSIVGYSIYKSFRSKRPTSTQTSIPKVTTSTVEPDKKEKISSKKGFKLFSKQKQKTIKSDKTIPIPKPAPEPEPKFVVKEPKSEKKFGFFKKKDKVSSKNRQPIPSSPSLEAENKFKEFATRENINILSDEQIDNELLGRRVAPPSIKPNGKFQISKKKEGIPQEKKPFSLSHLYHPKESEAKKELRKENIKKELDSLNIIEEDFSTFKDRLNYSDKSINGINQDIEAKQKIEIRPPRLEFRSPEEIRKELEELKSTIQDKNKIDLLDQKEIESLRSEISKTLEEIENRQNLVNKQEQHYESYEEPPTTTKLMDRKELDEFQNKILNEINELENKKHVEYEEPLREVKGRVVPKNVNLDLPPSVEKAYKEYKQKKNNGAPENPFNEDNGSSKKNNSWTNNFKYNHTSPDIPSSIKELLDKKPTSSPDRYIATPELKEVIKGKKENDNHHFFSGNPSSIPDPKEVIKGKKKNPL</sequence>
<gene>
    <name evidence="5" type="ORF">AMQ74_00916</name>
</gene>
<protein>
    <submittedName>
        <fullName evidence="5">Translocon-associated protein beta (TRAPB)</fullName>
    </submittedName>
</protein>
<dbReference type="InterPro" id="IPR047589">
    <property type="entry name" value="DUF11_rpt"/>
</dbReference>
<feature type="compositionally biased region" description="Polar residues" evidence="2">
    <location>
        <begin position="1560"/>
        <end position="1585"/>
    </location>
</feature>